<accession>A0A0F3GKB5</accession>
<evidence type="ECO:0000256" key="6">
    <source>
        <dbReference type="ARBA" id="ARBA00022777"/>
    </source>
</evidence>
<dbReference type="Gene3D" id="3.30.565.10">
    <property type="entry name" value="Histidine kinase-like ATPase, C-terminal domain"/>
    <property type="match status" value="1"/>
</dbReference>
<comment type="subcellular location">
    <subcellularLocation>
        <location evidence="2">Membrane</location>
    </subcellularLocation>
</comment>
<dbReference type="GO" id="GO:0000155">
    <property type="term" value="F:phosphorelay sensor kinase activity"/>
    <property type="evidence" value="ECO:0007669"/>
    <property type="project" value="InterPro"/>
</dbReference>
<keyword evidence="4" id="KW-0597">Phosphoprotein</keyword>
<reference evidence="12 13" key="1">
    <citation type="submission" date="2015-02" db="EMBL/GenBank/DDBJ databases">
        <title>Single-cell genomics of uncultivated deep-branching MTB reveals a conserved set of magnetosome genes.</title>
        <authorList>
            <person name="Kolinko S."/>
            <person name="Richter M."/>
            <person name="Glockner F.O."/>
            <person name="Brachmann A."/>
            <person name="Schuler D."/>
        </authorList>
    </citation>
    <scope>NUCLEOTIDE SEQUENCE [LARGE SCALE GENOMIC DNA]</scope>
    <source>
        <strain evidence="12">TM-1</strain>
    </source>
</reference>
<dbReference type="InterPro" id="IPR050736">
    <property type="entry name" value="Sensor_HK_Regulatory"/>
</dbReference>
<dbReference type="GO" id="GO:0016020">
    <property type="term" value="C:membrane"/>
    <property type="evidence" value="ECO:0007669"/>
    <property type="project" value="UniProtKB-SubCell"/>
</dbReference>
<dbReference type="InterPro" id="IPR004358">
    <property type="entry name" value="Sig_transdc_His_kin-like_C"/>
</dbReference>
<dbReference type="Pfam" id="PF00512">
    <property type="entry name" value="HisKA"/>
    <property type="match status" value="1"/>
</dbReference>
<dbReference type="PANTHER" id="PTHR43711:SF26">
    <property type="entry name" value="SENSOR HISTIDINE KINASE RCSC"/>
    <property type="match status" value="1"/>
</dbReference>
<feature type="coiled-coil region" evidence="8">
    <location>
        <begin position="113"/>
        <end position="147"/>
    </location>
</feature>
<comment type="caution">
    <text evidence="12">The sequence shown here is derived from an EMBL/GenBank/DDBJ whole genome shotgun (WGS) entry which is preliminary data.</text>
</comment>
<keyword evidence="8" id="KW-0175">Coiled coil</keyword>
<feature type="domain" description="HAMP" evidence="11">
    <location>
        <begin position="69"/>
        <end position="121"/>
    </location>
</feature>
<dbReference type="InterPro" id="IPR036097">
    <property type="entry name" value="HisK_dim/P_sf"/>
</dbReference>
<keyword evidence="9" id="KW-0812">Transmembrane</keyword>
<dbReference type="InterPro" id="IPR003661">
    <property type="entry name" value="HisK_dim/P_dom"/>
</dbReference>
<sequence>MSLLVPVIMAAFFMLKQLNGVDAIYAGLNLSGAKRERVDIGLAVLKRSFIISNVVILVVTLTVWYLLSRRVISSIKRVETSLTKLAGGEYEKIFDIDAPNEMLSLAETYNNTVRTIKESKNRLHETLDELKSTNAELVNRQEELLQSRNMAAIKLLASEIAHEVSNPLTSISVFLGLLKEDVNKDDTCEMITFMLKEVTRAQEIIHRLTDFARKQPLNLREVDVRELVDEATDIVLRQNAGKAVCLTSSLSELPEGVVLDRTFMHQALVNVLSNAFLSTPSGGNVDIRGSSGNGNLVIAVEDTGMGIAPEDLPHIFDPFFTTRKDTGGNGMGLVIARKMIELHGGQITAHSVYGQGATFTITLPVQGGQ</sequence>
<evidence type="ECO:0000256" key="8">
    <source>
        <dbReference type="SAM" id="Coils"/>
    </source>
</evidence>
<dbReference type="PROSITE" id="PS50885">
    <property type="entry name" value="HAMP"/>
    <property type="match status" value="1"/>
</dbReference>
<dbReference type="CDD" id="cd00082">
    <property type="entry name" value="HisKA"/>
    <property type="match status" value="1"/>
</dbReference>
<evidence type="ECO:0000259" key="11">
    <source>
        <dbReference type="PROSITE" id="PS50885"/>
    </source>
</evidence>
<dbReference type="SUPFAM" id="SSF47384">
    <property type="entry name" value="Homodimeric domain of signal transducing histidine kinase"/>
    <property type="match status" value="1"/>
</dbReference>
<evidence type="ECO:0000256" key="4">
    <source>
        <dbReference type="ARBA" id="ARBA00022553"/>
    </source>
</evidence>
<dbReference type="SMART" id="SM00387">
    <property type="entry name" value="HATPase_c"/>
    <property type="match status" value="1"/>
</dbReference>
<dbReference type="SMART" id="SM00388">
    <property type="entry name" value="HisKA"/>
    <property type="match status" value="1"/>
</dbReference>
<evidence type="ECO:0000313" key="12">
    <source>
        <dbReference type="EMBL" id="KJU82360.1"/>
    </source>
</evidence>
<evidence type="ECO:0000256" key="1">
    <source>
        <dbReference type="ARBA" id="ARBA00000085"/>
    </source>
</evidence>
<evidence type="ECO:0000256" key="9">
    <source>
        <dbReference type="SAM" id="Phobius"/>
    </source>
</evidence>
<feature type="transmembrane region" description="Helical" evidence="9">
    <location>
        <begin position="44"/>
        <end position="67"/>
    </location>
</feature>
<dbReference type="AlphaFoldDB" id="A0A0F3GKB5"/>
<dbReference type="InterPro" id="IPR003660">
    <property type="entry name" value="HAMP_dom"/>
</dbReference>
<keyword evidence="6 12" id="KW-0418">Kinase</keyword>
<evidence type="ECO:0000313" key="13">
    <source>
        <dbReference type="Proteomes" id="UP000033423"/>
    </source>
</evidence>
<dbReference type="EC" id="2.7.13.3" evidence="3"/>
<organism evidence="12 13">
    <name type="scientific">Candidatus Magnetobacterium bavaricum</name>
    <dbReference type="NCBI Taxonomy" id="29290"/>
    <lineage>
        <taxon>Bacteria</taxon>
        <taxon>Pseudomonadati</taxon>
        <taxon>Nitrospirota</taxon>
        <taxon>Thermodesulfovibrionia</taxon>
        <taxon>Thermodesulfovibrionales</taxon>
        <taxon>Candidatus Magnetobacteriaceae</taxon>
        <taxon>Candidatus Magnetobacterium</taxon>
    </lineage>
</organism>
<protein>
    <recommendedName>
        <fullName evidence="3">histidine kinase</fullName>
        <ecNumber evidence="3">2.7.13.3</ecNumber>
    </recommendedName>
</protein>
<dbReference type="SUPFAM" id="SSF55874">
    <property type="entry name" value="ATPase domain of HSP90 chaperone/DNA topoisomerase II/histidine kinase"/>
    <property type="match status" value="1"/>
</dbReference>
<dbReference type="FunFam" id="3.30.565.10:FF:000006">
    <property type="entry name" value="Sensor histidine kinase WalK"/>
    <property type="match status" value="1"/>
</dbReference>
<keyword evidence="7" id="KW-0902">Two-component regulatory system</keyword>
<keyword evidence="9" id="KW-0472">Membrane</keyword>
<evidence type="ECO:0000256" key="5">
    <source>
        <dbReference type="ARBA" id="ARBA00022679"/>
    </source>
</evidence>
<evidence type="ECO:0000256" key="7">
    <source>
        <dbReference type="ARBA" id="ARBA00023012"/>
    </source>
</evidence>
<keyword evidence="5" id="KW-0808">Transferase</keyword>
<keyword evidence="13" id="KW-1185">Reference proteome</keyword>
<dbReference type="InterPro" id="IPR003594">
    <property type="entry name" value="HATPase_dom"/>
</dbReference>
<evidence type="ECO:0000256" key="2">
    <source>
        <dbReference type="ARBA" id="ARBA00004370"/>
    </source>
</evidence>
<dbReference type="PANTHER" id="PTHR43711">
    <property type="entry name" value="TWO-COMPONENT HISTIDINE KINASE"/>
    <property type="match status" value="1"/>
</dbReference>
<dbReference type="Pfam" id="PF02518">
    <property type="entry name" value="HATPase_c"/>
    <property type="match status" value="1"/>
</dbReference>
<name>A0A0F3GKB5_9BACT</name>
<dbReference type="Proteomes" id="UP000033423">
    <property type="component" value="Unassembled WGS sequence"/>
</dbReference>
<dbReference type="InterPro" id="IPR036890">
    <property type="entry name" value="HATPase_C_sf"/>
</dbReference>
<dbReference type="Gene3D" id="1.10.287.130">
    <property type="match status" value="1"/>
</dbReference>
<keyword evidence="9" id="KW-1133">Transmembrane helix</keyword>
<dbReference type="InterPro" id="IPR005467">
    <property type="entry name" value="His_kinase_dom"/>
</dbReference>
<evidence type="ECO:0000256" key="3">
    <source>
        <dbReference type="ARBA" id="ARBA00012438"/>
    </source>
</evidence>
<evidence type="ECO:0000259" key="10">
    <source>
        <dbReference type="PROSITE" id="PS50109"/>
    </source>
</evidence>
<dbReference type="PRINTS" id="PR00344">
    <property type="entry name" value="BCTRLSENSOR"/>
</dbReference>
<comment type="catalytic activity">
    <reaction evidence="1">
        <text>ATP + protein L-histidine = ADP + protein N-phospho-L-histidine.</text>
        <dbReference type="EC" id="2.7.13.3"/>
    </reaction>
</comment>
<gene>
    <name evidence="12" type="ORF">MBAV_005450</name>
</gene>
<dbReference type="PROSITE" id="PS50109">
    <property type="entry name" value="HIS_KIN"/>
    <property type="match status" value="1"/>
</dbReference>
<proteinExistence type="predicted"/>
<dbReference type="EMBL" id="LACI01002346">
    <property type="protein sequence ID" value="KJU82360.1"/>
    <property type="molecule type" value="Genomic_DNA"/>
</dbReference>
<feature type="domain" description="Histidine kinase" evidence="10">
    <location>
        <begin position="159"/>
        <end position="367"/>
    </location>
</feature>
<dbReference type="Gene3D" id="6.10.340.10">
    <property type="match status" value="1"/>
</dbReference>